<keyword evidence="5" id="KW-0472">Membrane</keyword>
<dbReference type="PANTHER" id="PTHR30606">
    <property type="entry name" value="LIPID A BIOSYNTHESIS LAUROYL ACYLTRANSFERASE"/>
    <property type="match status" value="1"/>
</dbReference>
<dbReference type="Proteomes" id="UP001331561">
    <property type="component" value="Unassembled WGS sequence"/>
</dbReference>
<comment type="caution">
    <text evidence="7">The sequence shown here is derived from an EMBL/GenBank/DDBJ whole genome shotgun (WGS) entry which is preliminary data.</text>
</comment>
<evidence type="ECO:0000256" key="6">
    <source>
        <dbReference type="ARBA" id="ARBA00023315"/>
    </source>
</evidence>
<keyword evidence="6 7" id="KW-0012">Acyltransferase</keyword>
<evidence type="ECO:0000256" key="5">
    <source>
        <dbReference type="ARBA" id="ARBA00023136"/>
    </source>
</evidence>
<evidence type="ECO:0000313" key="7">
    <source>
        <dbReference type="EMBL" id="MEC5384491.1"/>
    </source>
</evidence>
<evidence type="ECO:0000256" key="4">
    <source>
        <dbReference type="ARBA" id="ARBA00022679"/>
    </source>
</evidence>
<dbReference type="PANTHER" id="PTHR30606:SF9">
    <property type="entry name" value="LIPID A BIOSYNTHESIS LAUROYLTRANSFERASE"/>
    <property type="match status" value="1"/>
</dbReference>
<organism evidence="7 8">
    <name type="scientific">Uliginosibacterium silvisoli</name>
    <dbReference type="NCBI Taxonomy" id="3114758"/>
    <lineage>
        <taxon>Bacteria</taxon>
        <taxon>Pseudomonadati</taxon>
        <taxon>Pseudomonadota</taxon>
        <taxon>Betaproteobacteria</taxon>
        <taxon>Rhodocyclales</taxon>
        <taxon>Zoogloeaceae</taxon>
        <taxon>Uliginosibacterium</taxon>
    </lineage>
</organism>
<sequence length="293" mass="33509">MELFTRIFLAFMWLLHWLPLPLQAAFGWALGHVLYVLVVPRRRVVMINLGLCFPELSLGERRRLARQNFVAVTRSMLERGVIWWASEARIRRLVELPGVEKVHAAHAAGQGVVMLVPHFVGLDMAGARMAMELDCVSMYAAQLNKVLEKMLLHGRTRFRSQILLSRQEGIRGAVRAIKQGRPFYYLPDLDYGPKESIFAPFFGVQTATIPGLPRIARLGNAVVIPLVVRMKPWGRGYVGEFGELWTDFPGESVEADTARMNAWIESEVRKIPAQYYWVHKRFKTRPPGEPRLY</sequence>
<proteinExistence type="predicted"/>
<keyword evidence="2" id="KW-1003">Cell membrane</keyword>
<gene>
    <name evidence="7" type="ORF">VVD49_02085</name>
</gene>
<reference evidence="7 8" key="1">
    <citation type="submission" date="2024-01" db="EMBL/GenBank/DDBJ databases">
        <title>Uliginosibacterium soil sp. nov.</title>
        <authorList>
            <person name="Lv Y."/>
        </authorList>
    </citation>
    <scope>NUCLEOTIDE SEQUENCE [LARGE SCALE GENOMIC DNA]</scope>
    <source>
        <strain evidence="7 8">H3</strain>
    </source>
</reference>
<keyword evidence="4" id="KW-0808">Transferase</keyword>
<name>A0ABU6JZ58_9RHOO</name>
<dbReference type="GO" id="GO:0016746">
    <property type="term" value="F:acyltransferase activity"/>
    <property type="evidence" value="ECO:0007669"/>
    <property type="project" value="UniProtKB-KW"/>
</dbReference>
<evidence type="ECO:0000256" key="2">
    <source>
        <dbReference type="ARBA" id="ARBA00022475"/>
    </source>
</evidence>
<dbReference type="InterPro" id="IPR004960">
    <property type="entry name" value="LipA_acyltrans"/>
</dbReference>
<evidence type="ECO:0000256" key="1">
    <source>
        <dbReference type="ARBA" id="ARBA00004533"/>
    </source>
</evidence>
<keyword evidence="8" id="KW-1185">Reference proteome</keyword>
<comment type="subcellular location">
    <subcellularLocation>
        <location evidence="1">Cell inner membrane</location>
    </subcellularLocation>
</comment>
<dbReference type="EMBL" id="JAYXHS010000001">
    <property type="protein sequence ID" value="MEC5384491.1"/>
    <property type="molecule type" value="Genomic_DNA"/>
</dbReference>
<dbReference type="Pfam" id="PF03279">
    <property type="entry name" value="Lip_A_acyltrans"/>
    <property type="match status" value="1"/>
</dbReference>
<keyword evidence="3" id="KW-0997">Cell inner membrane</keyword>
<protein>
    <submittedName>
        <fullName evidence="7">Lipid A biosynthesis acyltransferase</fullName>
    </submittedName>
</protein>
<dbReference type="CDD" id="cd07984">
    <property type="entry name" value="LPLAT_LABLAT-like"/>
    <property type="match status" value="1"/>
</dbReference>
<evidence type="ECO:0000256" key="3">
    <source>
        <dbReference type="ARBA" id="ARBA00022519"/>
    </source>
</evidence>
<evidence type="ECO:0000313" key="8">
    <source>
        <dbReference type="Proteomes" id="UP001331561"/>
    </source>
</evidence>
<dbReference type="RefSeq" id="WP_327598931.1">
    <property type="nucleotide sequence ID" value="NZ_JAYXHS010000001.1"/>
</dbReference>
<accession>A0ABU6JZ58</accession>
<dbReference type="PIRSF" id="PIRSF026649">
    <property type="entry name" value="MsbB"/>
    <property type="match status" value="1"/>
</dbReference>